<dbReference type="Proteomes" id="UP000887580">
    <property type="component" value="Unplaced"/>
</dbReference>
<evidence type="ECO:0000313" key="2">
    <source>
        <dbReference type="WBParaSite" id="PS1159_v2.g20723.t1"/>
    </source>
</evidence>
<accession>A0AC35FTI8</accession>
<protein>
    <submittedName>
        <fullName evidence="2">ANK_REP_REGION domain-containing protein</fullName>
    </submittedName>
</protein>
<name>A0AC35FTI8_9BILA</name>
<proteinExistence type="predicted"/>
<dbReference type="WBParaSite" id="PS1159_v2.g20723.t1">
    <property type="protein sequence ID" value="PS1159_v2.g20723.t1"/>
    <property type="gene ID" value="PS1159_v2.g20723"/>
</dbReference>
<organism evidence="1 2">
    <name type="scientific">Panagrolaimus sp. PS1159</name>
    <dbReference type="NCBI Taxonomy" id="55785"/>
    <lineage>
        <taxon>Eukaryota</taxon>
        <taxon>Metazoa</taxon>
        <taxon>Ecdysozoa</taxon>
        <taxon>Nematoda</taxon>
        <taxon>Chromadorea</taxon>
        <taxon>Rhabditida</taxon>
        <taxon>Tylenchina</taxon>
        <taxon>Panagrolaimomorpha</taxon>
        <taxon>Panagrolaimoidea</taxon>
        <taxon>Panagrolaimidae</taxon>
        <taxon>Panagrolaimus</taxon>
    </lineage>
</organism>
<reference evidence="2" key="1">
    <citation type="submission" date="2022-11" db="UniProtKB">
        <authorList>
            <consortium name="WormBaseParasite"/>
        </authorList>
    </citation>
    <scope>IDENTIFICATION</scope>
</reference>
<evidence type="ECO:0000313" key="1">
    <source>
        <dbReference type="Proteomes" id="UP000887580"/>
    </source>
</evidence>
<sequence length="545" mass="60134">MVNEFDRLAVFVCDSDGSSAEKHLSKLKDSELVGLKNVLGQNLLFIAVGADKVKIIEYLLRRGLFLTDTDDYGRTLLHWAVKFSSFSCIKFLLSNDPKTKILAPDKSKVTSLHLAAEHKSAKVFRILLSHLPADTNLHEVVDCHKRSILHYAAQNGSFEVCQIIVSEEMMPIDPRDELNQTPLMYAASSNFATNVFKILSYKKQSSIGHHNKVGLTAFHLAVIANNLVAIEFLCDDLSYKNHLPTFCDSKKRNLLHHAAAMGRTEAAKMLIHYGAKNDSCDKYGATPAHYAAQTCKETLEAIMDCTNSGDVTDHKGRSCFMWAVLAENESIVRWMLDNKSLSIDRRAKDIYYCTALHLAAQIGSLNICKLLIKQGWSLTDRDINEATPSHLAAGAGHTELIRYFQTALADKNEVDAADRTPLFYACAAGQTSTVQIMICDLKFPITVVDRHGQTPLHYAAYSGIAACLRVLLQRPECNVNAIDENGKTALHIAGQRGKIDIIKLLVEAGADPNLSSMKSETPLTIAMAEGNTKIIDALTVSNENL</sequence>